<feature type="region of interest" description="Disordered" evidence="1">
    <location>
        <begin position="80"/>
        <end position="114"/>
    </location>
</feature>
<sequence length="114" mass="12614">MRELKMVVRHQDLVEIAAAIKDYIEKAANKGEQISELLDPRHLRRGFSVPASLREVVACQGWRRGVGERMIAEREREVSYSGDCGSPATNSVVGGQRVSSEVNKGEEERFGGEG</sequence>
<organism evidence="2 3">
    <name type="scientific">Stephania japonica</name>
    <dbReference type="NCBI Taxonomy" id="461633"/>
    <lineage>
        <taxon>Eukaryota</taxon>
        <taxon>Viridiplantae</taxon>
        <taxon>Streptophyta</taxon>
        <taxon>Embryophyta</taxon>
        <taxon>Tracheophyta</taxon>
        <taxon>Spermatophyta</taxon>
        <taxon>Magnoliopsida</taxon>
        <taxon>Ranunculales</taxon>
        <taxon>Menispermaceae</taxon>
        <taxon>Menispermoideae</taxon>
        <taxon>Cissampelideae</taxon>
        <taxon>Stephania</taxon>
    </lineage>
</organism>
<evidence type="ECO:0000313" key="2">
    <source>
        <dbReference type="EMBL" id="KAK9102916.1"/>
    </source>
</evidence>
<feature type="compositionally biased region" description="Polar residues" evidence="1">
    <location>
        <begin position="87"/>
        <end position="102"/>
    </location>
</feature>
<evidence type="ECO:0000256" key="1">
    <source>
        <dbReference type="SAM" id="MobiDB-lite"/>
    </source>
</evidence>
<evidence type="ECO:0000313" key="3">
    <source>
        <dbReference type="Proteomes" id="UP001417504"/>
    </source>
</evidence>
<accession>A0AAP0I016</accession>
<dbReference type="EMBL" id="JBBNAE010000008">
    <property type="protein sequence ID" value="KAK9102916.1"/>
    <property type="molecule type" value="Genomic_DNA"/>
</dbReference>
<reference evidence="2 3" key="1">
    <citation type="submission" date="2024-01" db="EMBL/GenBank/DDBJ databases">
        <title>Genome assemblies of Stephania.</title>
        <authorList>
            <person name="Yang L."/>
        </authorList>
    </citation>
    <scope>NUCLEOTIDE SEQUENCE [LARGE SCALE GENOMIC DNA]</scope>
    <source>
        <strain evidence="2">QJT</strain>
        <tissue evidence="2">Leaf</tissue>
    </source>
</reference>
<dbReference type="AlphaFoldDB" id="A0AAP0I016"/>
<keyword evidence="3" id="KW-1185">Reference proteome</keyword>
<proteinExistence type="predicted"/>
<feature type="compositionally biased region" description="Basic and acidic residues" evidence="1">
    <location>
        <begin position="103"/>
        <end position="114"/>
    </location>
</feature>
<protein>
    <submittedName>
        <fullName evidence="2">Uncharacterized protein</fullName>
    </submittedName>
</protein>
<comment type="caution">
    <text evidence="2">The sequence shown here is derived from an EMBL/GenBank/DDBJ whole genome shotgun (WGS) entry which is preliminary data.</text>
</comment>
<gene>
    <name evidence="2" type="ORF">Sjap_020170</name>
</gene>
<dbReference type="Proteomes" id="UP001417504">
    <property type="component" value="Unassembled WGS sequence"/>
</dbReference>
<name>A0AAP0I016_9MAGN</name>